<dbReference type="AlphaFoldDB" id="A0A5A9NSE3"/>
<keyword evidence="2" id="KW-1185">Reference proteome</keyword>
<evidence type="ECO:0000313" key="1">
    <source>
        <dbReference type="EMBL" id="KAA0712398.1"/>
    </source>
</evidence>
<evidence type="ECO:0000313" key="2">
    <source>
        <dbReference type="Proteomes" id="UP000324632"/>
    </source>
</evidence>
<accession>A0A5A9NSE3</accession>
<evidence type="ECO:0008006" key="3">
    <source>
        <dbReference type="Google" id="ProtNLM"/>
    </source>
</evidence>
<dbReference type="InterPro" id="IPR036179">
    <property type="entry name" value="Ig-like_dom_sf"/>
</dbReference>
<protein>
    <recommendedName>
        <fullName evidence="3">Immunoglobulin V-set domain-containing protein</fullName>
    </recommendedName>
</protein>
<dbReference type="EMBL" id="SOYY01000014">
    <property type="protein sequence ID" value="KAA0712398.1"/>
    <property type="molecule type" value="Genomic_DNA"/>
</dbReference>
<name>A0A5A9NSE3_9TELE</name>
<sequence>MPVYDIFKGKLSVEHQEPRFKNKTEIFPDDFVRGIFSIQLNKLEHTDAGEYECYIIHSGEHVNVQLLINERAWREWPPRARRLETCSRWRRRHPPTEEDVHLRNAVILGIAEAYDDAGEGDGYHAALERASRSPWIVHLWWAGIVWSAEVYDNAGEGSGVLVGGSEDEPLFVAARRADRRAGGPVAKLGTRRRSRTRSWRDGKRVAVLKG</sequence>
<reference evidence="1 2" key="1">
    <citation type="journal article" date="2019" name="Mol. Ecol. Resour.">
        <title>Chromosome-level genome assembly of Triplophysa tibetana, a fish adapted to the harsh high-altitude environment of the Tibetan Plateau.</title>
        <authorList>
            <person name="Yang X."/>
            <person name="Liu H."/>
            <person name="Ma Z."/>
            <person name="Zou Y."/>
            <person name="Zou M."/>
            <person name="Mao Y."/>
            <person name="Li X."/>
            <person name="Wang H."/>
            <person name="Chen T."/>
            <person name="Wang W."/>
            <person name="Yang R."/>
        </authorList>
    </citation>
    <scope>NUCLEOTIDE SEQUENCE [LARGE SCALE GENOMIC DNA]</scope>
    <source>
        <strain evidence="1">TTIB1903HZAU</strain>
        <tissue evidence="1">Muscle</tissue>
    </source>
</reference>
<comment type="caution">
    <text evidence="1">The sequence shown here is derived from an EMBL/GenBank/DDBJ whole genome shotgun (WGS) entry which is preliminary data.</text>
</comment>
<gene>
    <name evidence="1" type="ORF">E1301_Tti018226</name>
</gene>
<dbReference type="SUPFAM" id="SSF48726">
    <property type="entry name" value="Immunoglobulin"/>
    <property type="match status" value="1"/>
</dbReference>
<dbReference type="Gene3D" id="2.60.40.10">
    <property type="entry name" value="Immunoglobulins"/>
    <property type="match status" value="1"/>
</dbReference>
<organism evidence="1 2">
    <name type="scientific">Triplophysa tibetana</name>
    <dbReference type="NCBI Taxonomy" id="1572043"/>
    <lineage>
        <taxon>Eukaryota</taxon>
        <taxon>Metazoa</taxon>
        <taxon>Chordata</taxon>
        <taxon>Craniata</taxon>
        <taxon>Vertebrata</taxon>
        <taxon>Euteleostomi</taxon>
        <taxon>Actinopterygii</taxon>
        <taxon>Neopterygii</taxon>
        <taxon>Teleostei</taxon>
        <taxon>Ostariophysi</taxon>
        <taxon>Cypriniformes</taxon>
        <taxon>Nemacheilidae</taxon>
        <taxon>Triplophysa</taxon>
    </lineage>
</organism>
<dbReference type="Proteomes" id="UP000324632">
    <property type="component" value="Chromosome 14"/>
</dbReference>
<dbReference type="InterPro" id="IPR013783">
    <property type="entry name" value="Ig-like_fold"/>
</dbReference>
<proteinExistence type="predicted"/>